<protein>
    <submittedName>
        <fullName evidence="1">FAD-dependent oxidoreductase</fullName>
    </submittedName>
</protein>
<dbReference type="Pfam" id="PF13450">
    <property type="entry name" value="NAD_binding_8"/>
    <property type="match status" value="1"/>
</dbReference>
<dbReference type="InterPro" id="IPR036188">
    <property type="entry name" value="FAD/NAD-bd_sf"/>
</dbReference>
<dbReference type="Gene3D" id="3.50.50.60">
    <property type="entry name" value="FAD/NAD(P)-binding domain"/>
    <property type="match status" value="2"/>
</dbReference>
<dbReference type="Gene3D" id="3.90.660.50">
    <property type="match status" value="2"/>
</dbReference>
<sequence length="493" mass="54807">MGKTVGILGAGIGGLMAGAFLAVNGYQVSVFEKATTVGGSAGWYHRKGRRFPTGATLAFGLEEHGLLQNLLAQLQIELEIENLDHPMDVILKDRKISIYQDTKRWNEELQLAFPEKSKEVQQFWDELTFLGESVHSVTASGVSLPIRHFTDLGKMPQYLITHPLSLLRLGRYASWTVEDLLRKHELASYVPLRSFLNAQLLDAAQTDITEAALLPSSLALTIYRRGSFHVKNGIGQLSQVLADKIRECGGEIYLSSPVSSLRYDNNSKDWHITSKKHSSFYDFVINNTGVSFGPGTSHADHNQSLWGAFRIDAVLHKSVWQKELNEMVLPFAFQIATDSAGEEIKQAIDGPIYITFQQTNNQKGEIIEDEITMTCSVHIHNQVWLSYSKDVYEEKKRQLTNAILTEIEEVVAVREYLQYAIAGTPLTYQRYVGKAGVGGFPLTITNAILKPKSVRSSHPNLYLVGEQSFPGPGTLSAGLSGYHAARIIINNKK</sequence>
<dbReference type="EMBL" id="RYYR01000024">
    <property type="protein sequence ID" value="RUL49603.1"/>
    <property type="molecule type" value="Genomic_DNA"/>
</dbReference>
<dbReference type="InterPro" id="IPR045892">
    <property type="entry name" value="CrtISO-like"/>
</dbReference>
<gene>
    <name evidence="1" type="ORF">EK386_15040</name>
</gene>
<dbReference type="SUPFAM" id="SSF51905">
    <property type="entry name" value="FAD/NAD(P)-binding domain"/>
    <property type="match status" value="1"/>
</dbReference>
<proteinExistence type="predicted"/>
<comment type="caution">
    <text evidence="1">The sequence shown here is derived from an EMBL/GenBank/DDBJ whole genome shotgun (WGS) entry which is preliminary data.</text>
</comment>
<keyword evidence="2" id="KW-1185">Reference proteome</keyword>
<accession>A0A3S0PN50</accession>
<evidence type="ECO:0000313" key="2">
    <source>
        <dbReference type="Proteomes" id="UP000287910"/>
    </source>
</evidence>
<dbReference type="PANTHER" id="PTHR46313">
    <property type="match status" value="1"/>
</dbReference>
<dbReference type="RefSeq" id="WP_126660005.1">
    <property type="nucleotide sequence ID" value="NZ_RYYR01000024.1"/>
</dbReference>
<dbReference type="AlphaFoldDB" id="A0A3S0PN50"/>
<dbReference type="GO" id="GO:0016116">
    <property type="term" value="P:carotenoid metabolic process"/>
    <property type="evidence" value="ECO:0007669"/>
    <property type="project" value="InterPro"/>
</dbReference>
<dbReference type="Proteomes" id="UP000287910">
    <property type="component" value="Unassembled WGS sequence"/>
</dbReference>
<evidence type="ECO:0000313" key="1">
    <source>
        <dbReference type="EMBL" id="RUL49603.1"/>
    </source>
</evidence>
<organism evidence="1 2">
    <name type="scientific">Lysinibacillus antri</name>
    <dbReference type="NCBI Taxonomy" id="2498145"/>
    <lineage>
        <taxon>Bacteria</taxon>
        <taxon>Bacillati</taxon>
        <taxon>Bacillota</taxon>
        <taxon>Bacilli</taxon>
        <taxon>Bacillales</taxon>
        <taxon>Bacillaceae</taxon>
        <taxon>Lysinibacillus</taxon>
    </lineage>
</organism>
<name>A0A3S0PN50_9BACI</name>
<reference evidence="1 2" key="1">
    <citation type="submission" date="2018-12" db="EMBL/GenBank/DDBJ databases">
        <title>Lysinibacillus antri sp. nov., isolated from a cave soil.</title>
        <authorList>
            <person name="Narsing Rao M.P."/>
            <person name="Zhang H."/>
            <person name="Dong Z.-Y."/>
            <person name="Niu X.-K."/>
            <person name="Zhang K."/>
            <person name="Fang B.-Z."/>
            <person name="Kang Y.-Q."/>
            <person name="Xiao M."/>
            <person name="Li W.-J."/>
        </authorList>
    </citation>
    <scope>NUCLEOTIDE SEQUENCE [LARGE SCALE GENOMIC DNA]</scope>
    <source>
        <strain evidence="1 2">SYSU K30002</strain>
    </source>
</reference>
<dbReference type="PANTHER" id="PTHR46313:SF3">
    <property type="entry name" value="PROLYCOPENE ISOMERASE, CHLOROPLASTIC"/>
    <property type="match status" value="1"/>
</dbReference>